<dbReference type="Pfam" id="PF03107">
    <property type="entry name" value="C1_2"/>
    <property type="match status" value="2"/>
</dbReference>
<accession>A0AAV3RR86</accession>
<dbReference type="PANTHER" id="PTHR46288:SF68">
    <property type="entry name" value="DC1 DOMAIN-CONTAINING PROTEIN"/>
    <property type="match status" value="1"/>
</dbReference>
<feature type="domain" description="DC1" evidence="2">
    <location>
        <begin position="38"/>
        <end position="85"/>
    </location>
</feature>
<proteinExistence type="predicted"/>
<evidence type="ECO:0000259" key="2">
    <source>
        <dbReference type="Pfam" id="PF03107"/>
    </source>
</evidence>
<dbReference type="SUPFAM" id="SSF57889">
    <property type="entry name" value="Cysteine-rich domain"/>
    <property type="match status" value="1"/>
</dbReference>
<evidence type="ECO:0000313" key="3">
    <source>
        <dbReference type="EMBL" id="GAA0183862.1"/>
    </source>
</evidence>
<dbReference type="Proteomes" id="UP001454036">
    <property type="component" value="Unassembled WGS sequence"/>
</dbReference>
<keyword evidence="1" id="KW-0677">Repeat</keyword>
<dbReference type="AlphaFoldDB" id="A0AAV3RR86"/>
<dbReference type="InterPro" id="IPR004146">
    <property type="entry name" value="DC1"/>
</dbReference>
<evidence type="ECO:0000256" key="1">
    <source>
        <dbReference type="ARBA" id="ARBA00022737"/>
    </source>
</evidence>
<protein>
    <recommendedName>
        <fullName evidence="2">DC1 domain-containing protein</fullName>
    </recommendedName>
</protein>
<comment type="caution">
    <text evidence="3">The sequence shown here is derived from an EMBL/GenBank/DDBJ whole genome shotgun (WGS) entry which is preliminary data.</text>
</comment>
<organism evidence="3 4">
    <name type="scientific">Lithospermum erythrorhizon</name>
    <name type="common">Purple gromwell</name>
    <name type="synonym">Lithospermum officinale var. erythrorhizon</name>
    <dbReference type="NCBI Taxonomy" id="34254"/>
    <lineage>
        <taxon>Eukaryota</taxon>
        <taxon>Viridiplantae</taxon>
        <taxon>Streptophyta</taxon>
        <taxon>Embryophyta</taxon>
        <taxon>Tracheophyta</taxon>
        <taxon>Spermatophyta</taxon>
        <taxon>Magnoliopsida</taxon>
        <taxon>eudicotyledons</taxon>
        <taxon>Gunneridae</taxon>
        <taxon>Pentapetalae</taxon>
        <taxon>asterids</taxon>
        <taxon>lamiids</taxon>
        <taxon>Boraginales</taxon>
        <taxon>Boraginaceae</taxon>
        <taxon>Boraginoideae</taxon>
        <taxon>Lithospermeae</taxon>
        <taxon>Lithospermum</taxon>
    </lineage>
</organism>
<gene>
    <name evidence="3" type="ORF">LIER_31203</name>
</gene>
<dbReference type="EMBL" id="BAABME010011503">
    <property type="protein sequence ID" value="GAA0183862.1"/>
    <property type="molecule type" value="Genomic_DNA"/>
</dbReference>
<dbReference type="PANTHER" id="PTHR46288">
    <property type="entry name" value="PHORBOL-ESTER/DAG-TYPE DOMAIN-CONTAINING PROTEIN"/>
    <property type="match status" value="1"/>
</dbReference>
<dbReference type="InterPro" id="IPR046349">
    <property type="entry name" value="C1-like_sf"/>
</dbReference>
<reference evidence="3 4" key="1">
    <citation type="submission" date="2024-01" db="EMBL/GenBank/DDBJ databases">
        <title>The complete chloroplast genome sequence of Lithospermum erythrorhizon: insights into the phylogenetic relationship among Boraginaceae species and the maternal lineages of purple gromwells.</title>
        <authorList>
            <person name="Okada T."/>
            <person name="Watanabe K."/>
        </authorList>
    </citation>
    <scope>NUCLEOTIDE SEQUENCE [LARGE SCALE GENOMIC DNA]</scope>
</reference>
<name>A0AAV3RR86_LITER</name>
<sequence length="247" mass="28969">MIQRCYINQYANLHKLSKHKELKELEKMKRKHIEVMHFSHPHDLHIIDIQLANENPPKNCFGCNIPLFGSCYTCSTCNFYLHQYCFDLPHAIQSQSHPQHPLSLLHSPYSIVACNNCGESCTNIFVYTCSLCDFNVHANCARLDEKKYKDDNDRYIGELLGQKLEENKLLRAKIDELQNGCHISQEEHQMSIDQTPNEADLLRMEQDEYYHNKFLQSHMKSNTLPTEVMDYYASDPKIELNDFAQYF</sequence>
<feature type="domain" description="DC1" evidence="2">
    <location>
        <begin position="95"/>
        <end position="141"/>
    </location>
</feature>
<keyword evidence="4" id="KW-1185">Reference proteome</keyword>
<evidence type="ECO:0000313" key="4">
    <source>
        <dbReference type="Proteomes" id="UP001454036"/>
    </source>
</evidence>